<dbReference type="GO" id="GO:0019693">
    <property type="term" value="P:ribose phosphate metabolic process"/>
    <property type="evidence" value="ECO:0007669"/>
    <property type="project" value="TreeGrafter"/>
</dbReference>
<keyword evidence="1 3" id="KW-0378">Hydrolase</keyword>
<comment type="caution">
    <text evidence="3">The sequence shown here is derived from an EMBL/GenBank/DDBJ whole genome shotgun (WGS) entry which is preliminary data.</text>
</comment>
<dbReference type="Proteomes" id="UP000261811">
    <property type="component" value="Unassembled WGS sequence"/>
</dbReference>
<dbReference type="GO" id="GO:0016787">
    <property type="term" value="F:hydrolase activity"/>
    <property type="evidence" value="ECO:0007669"/>
    <property type="project" value="UniProtKB-KW"/>
</dbReference>
<dbReference type="PANTHER" id="PTHR11839:SF31">
    <property type="entry name" value="ADP-RIBOSE PYROPHOSPHATASE"/>
    <property type="match status" value="1"/>
</dbReference>
<feature type="domain" description="Nudix hydrolase" evidence="2">
    <location>
        <begin position="16"/>
        <end position="151"/>
    </location>
</feature>
<dbReference type="Gene3D" id="3.90.79.10">
    <property type="entry name" value="Nucleoside Triphosphate Pyrophosphohydrolase"/>
    <property type="match status" value="1"/>
</dbReference>
<evidence type="ECO:0000313" key="4">
    <source>
        <dbReference type="Proteomes" id="UP000261811"/>
    </source>
</evidence>
<dbReference type="SUPFAM" id="SSF55811">
    <property type="entry name" value="Nudix"/>
    <property type="match status" value="1"/>
</dbReference>
<evidence type="ECO:0000256" key="1">
    <source>
        <dbReference type="ARBA" id="ARBA00022801"/>
    </source>
</evidence>
<dbReference type="PANTHER" id="PTHR11839">
    <property type="entry name" value="UDP/ADP-SUGAR PYROPHOSPHATASE"/>
    <property type="match status" value="1"/>
</dbReference>
<gene>
    <name evidence="3" type="ORF">DZF91_27115</name>
</gene>
<dbReference type="GO" id="GO:0006753">
    <property type="term" value="P:nucleoside phosphate metabolic process"/>
    <property type="evidence" value="ECO:0007669"/>
    <property type="project" value="TreeGrafter"/>
</dbReference>
<proteinExistence type="predicted"/>
<keyword evidence="4" id="KW-1185">Reference proteome</keyword>
<evidence type="ECO:0000259" key="2">
    <source>
        <dbReference type="PROSITE" id="PS51462"/>
    </source>
</evidence>
<organism evidence="3 4">
    <name type="scientific">Actinomadura logoneensis</name>
    <dbReference type="NCBI Taxonomy" id="2293572"/>
    <lineage>
        <taxon>Bacteria</taxon>
        <taxon>Bacillati</taxon>
        <taxon>Actinomycetota</taxon>
        <taxon>Actinomycetes</taxon>
        <taxon>Streptosporangiales</taxon>
        <taxon>Thermomonosporaceae</taxon>
        <taxon>Actinomadura</taxon>
    </lineage>
</organism>
<reference evidence="3 4" key="1">
    <citation type="submission" date="2018-08" db="EMBL/GenBank/DDBJ databases">
        <title>Actinomadura jelena sp. nov., a novel Actinomycete isolated from soil in Chad.</title>
        <authorList>
            <person name="Shi L."/>
        </authorList>
    </citation>
    <scope>NUCLEOTIDE SEQUENCE [LARGE SCALE GENOMIC DNA]</scope>
    <source>
        <strain evidence="3 4">NEAU-G17</strain>
    </source>
</reference>
<dbReference type="InterPro" id="IPR000086">
    <property type="entry name" value="NUDIX_hydrolase_dom"/>
</dbReference>
<protein>
    <submittedName>
        <fullName evidence="3">NUDIX hydrolase</fullName>
    </submittedName>
</protein>
<sequence length="174" mass="19135">MPNGDDSELVDRDVIEHPGSVGVLALDGEGRVLLLRQYRHPVGRYLWEAPAGLRDKAGEPLHVLAARELLEESGYRAGRWDVLVDLFPSSGMSDERTRIFLARDLVRVPDEEIDFERVHEEADMPVVWVPLAEAVRKALNGELHNMIAVTGVLAAHAASADGFAALRPVTAPED</sequence>
<dbReference type="OrthoDB" id="9806150at2"/>
<dbReference type="InterPro" id="IPR015797">
    <property type="entry name" value="NUDIX_hydrolase-like_dom_sf"/>
</dbReference>
<dbReference type="GO" id="GO:0005829">
    <property type="term" value="C:cytosol"/>
    <property type="evidence" value="ECO:0007669"/>
    <property type="project" value="TreeGrafter"/>
</dbReference>
<dbReference type="AlphaFoldDB" id="A0A372JGR9"/>
<dbReference type="Pfam" id="PF00293">
    <property type="entry name" value="NUDIX"/>
    <property type="match status" value="1"/>
</dbReference>
<name>A0A372JGR9_9ACTN</name>
<dbReference type="PROSITE" id="PS51462">
    <property type="entry name" value="NUDIX"/>
    <property type="match status" value="1"/>
</dbReference>
<evidence type="ECO:0000313" key="3">
    <source>
        <dbReference type="EMBL" id="RFU38548.1"/>
    </source>
</evidence>
<dbReference type="EMBL" id="QURH01000772">
    <property type="protein sequence ID" value="RFU38548.1"/>
    <property type="molecule type" value="Genomic_DNA"/>
</dbReference>
<accession>A0A372JGR9</accession>